<gene>
    <name evidence="1" type="ORF">DP120_03720</name>
</gene>
<dbReference type="RefSeq" id="WP_112221929.1">
    <property type="nucleotide sequence ID" value="NZ_CP196859.1"/>
</dbReference>
<dbReference type="Gene3D" id="3.90.1140.10">
    <property type="entry name" value="Cyclic phosphodiesterase"/>
    <property type="match status" value="1"/>
</dbReference>
<dbReference type="Pfam" id="PF13563">
    <property type="entry name" value="2_5_RNA_ligase2"/>
    <property type="match status" value="1"/>
</dbReference>
<dbReference type="EMBL" id="QLZR01000001">
    <property type="protein sequence ID" value="RAZ81400.1"/>
    <property type="molecule type" value="Genomic_DNA"/>
</dbReference>
<name>A0A365L7L6_9BACL</name>
<accession>A0A365L7L6</accession>
<comment type="caution">
    <text evidence="1">The sequence shown here is derived from an EMBL/GenBank/DDBJ whole genome shotgun (WGS) entry which is preliminary data.</text>
</comment>
<dbReference type="PANTHER" id="PTHR36039">
    <property type="match status" value="1"/>
</dbReference>
<evidence type="ECO:0000313" key="2">
    <source>
        <dbReference type="Proteomes" id="UP000251002"/>
    </source>
</evidence>
<dbReference type="GO" id="GO:0016874">
    <property type="term" value="F:ligase activity"/>
    <property type="evidence" value="ECO:0007669"/>
    <property type="project" value="UniProtKB-KW"/>
</dbReference>
<dbReference type="Proteomes" id="UP000251002">
    <property type="component" value="Unassembled WGS sequence"/>
</dbReference>
<keyword evidence="1" id="KW-0436">Ligase</keyword>
<dbReference type="SUPFAM" id="SSF55144">
    <property type="entry name" value="LigT-like"/>
    <property type="match status" value="1"/>
</dbReference>
<dbReference type="AlphaFoldDB" id="A0A365L7L6"/>
<sequence length="183" mass="21319">MYWIVALFDEKTEQRIEEIWKGLSDNNISFYGKEIKDGRPHLTLGSYSELAEHDFIRLMDDFYLGKRSFGITFNAIGTFLNYKTLFLSPTLTKELSDFHTHHHEHFHDFNSTANTYYLPGEWIPHCTLANKVSNEKLSQAFKFCLERQQTLHGKVTEIALIKLLEEKDGIIDAPIIYSKRLNG</sequence>
<dbReference type="PANTHER" id="PTHR36039:SF2">
    <property type="entry name" value="RNA LIGASE_CYCLIC NUCLEOTIDE PHOSPHODIESTERASE FAMILY PROTEIN"/>
    <property type="match status" value="1"/>
</dbReference>
<keyword evidence="2" id="KW-1185">Reference proteome</keyword>
<organism evidence="1 2">
    <name type="scientific">Planococcus halotolerans</name>
    <dbReference type="NCBI Taxonomy" id="2233542"/>
    <lineage>
        <taxon>Bacteria</taxon>
        <taxon>Bacillati</taxon>
        <taxon>Bacillota</taxon>
        <taxon>Bacilli</taxon>
        <taxon>Bacillales</taxon>
        <taxon>Caryophanaceae</taxon>
        <taxon>Planococcus</taxon>
    </lineage>
</organism>
<reference evidence="1 2" key="1">
    <citation type="submission" date="2018-06" db="EMBL/GenBank/DDBJ databases">
        <title>The draft genome sequences of strains SCU63 and S1.</title>
        <authorList>
            <person name="Gan L."/>
        </authorList>
    </citation>
    <scope>NUCLEOTIDE SEQUENCE [LARGE SCALE GENOMIC DNA]</scope>
    <source>
        <strain evidence="1 2">SCU63</strain>
    </source>
</reference>
<dbReference type="InterPro" id="IPR009097">
    <property type="entry name" value="Cyclic_Pdiesterase"/>
</dbReference>
<protein>
    <submittedName>
        <fullName evidence="1">2'-5' RNA ligase family protein</fullName>
    </submittedName>
</protein>
<evidence type="ECO:0000313" key="1">
    <source>
        <dbReference type="EMBL" id="RAZ81400.1"/>
    </source>
</evidence>
<proteinExistence type="predicted"/>